<dbReference type="EnsemblMetazoa" id="tetur14g02630.1">
    <property type="protein sequence ID" value="tetur14g02630.1"/>
    <property type="gene ID" value="tetur14g02630"/>
</dbReference>
<keyword evidence="1" id="KW-0812">Transmembrane</keyword>
<evidence type="ECO:0000313" key="3">
    <source>
        <dbReference type="Proteomes" id="UP000015104"/>
    </source>
</evidence>
<keyword evidence="3" id="KW-1185">Reference proteome</keyword>
<evidence type="ECO:0000313" key="2">
    <source>
        <dbReference type="EnsemblMetazoa" id="tetur14g02630.1"/>
    </source>
</evidence>
<keyword evidence="1" id="KW-0472">Membrane</keyword>
<name>T1KLJ2_TETUR</name>
<feature type="transmembrane region" description="Helical" evidence="1">
    <location>
        <begin position="175"/>
        <end position="198"/>
    </location>
</feature>
<reference evidence="3" key="1">
    <citation type="submission" date="2011-08" db="EMBL/GenBank/DDBJ databases">
        <authorList>
            <person name="Rombauts S."/>
        </authorList>
    </citation>
    <scope>NUCLEOTIDE SEQUENCE</scope>
    <source>
        <strain evidence="3">London</strain>
    </source>
</reference>
<dbReference type="EMBL" id="CAEY01000211">
    <property type="status" value="NOT_ANNOTATED_CDS"/>
    <property type="molecule type" value="Genomic_DNA"/>
</dbReference>
<feature type="transmembrane region" description="Helical" evidence="1">
    <location>
        <begin position="332"/>
        <end position="354"/>
    </location>
</feature>
<evidence type="ECO:0008006" key="4">
    <source>
        <dbReference type="Google" id="ProtNLM"/>
    </source>
</evidence>
<dbReference type="AlphaFoldDB" id="T1KLJ2"/>
<feature type="transmembrane region" description="Helical" evidence="1">
    <location>
        <begin position="77"/>
        <end position="96"/>
    </location>
</feature>
<feature type="transmembrane region" description="Helical" evidence="1">
    <location>
        <begin position="218"/>
        <end position="249"/>
    </location>
</feature>
<keyword evidence="1" id="KW-1133">Transmembrane helix</keyword>
<feature type="transmembrane region" description="Helical" evidence="1">
    <location>
        <begin position="299"/>
        <end position="320"/>
    </location>
</feature>
<proteinExistence type="predicted"/>
<accession>T1KLJ2</accession>
<dbReference type="Proteomes" id="UP000015104">
    <property type="component" value="Unassembled WGS sequence"/>
</dbReference>
<evidence type="ECO:0000256" key="1">
    <source>
        <dbReference type="SAM" id="Phobius"/>
    </source>
</evidence>
<reference evidence="2" key="2">
    <citation type="submission" date="2015-06" db="UniProtKB">
        <authorList>
            <consortium name="EnsemblMetazoa"/>
        </authorList>
    </citation>
    <scope>IDENTIFICATION</scope>
</reference>
<feature type="transmembrane region" description="Helical" evidence="1">
    <location>
        <begin position="408"/>
        <end position="427"/>
    </location>
</feature>
<protein>
    <recommendedName>
        <fullName evidence="4">Gustatory receptor</fullName>
    </recommendedName>
</protein>
<feature type="transmembrane region" description="Helical" evidence="1">
    <location>
        <begin position="116"/>
        <end position="137"/>
    </location>
</feature>
<organism evidence="2 3">
    <name type="scientific">Tetranychus urticae</name>
    <name type="common">Two-spotted spider mite</name>
    <dbReference type="NCBI Taxonomy" id="32264"/>
    <lineage>
        <taxon>Eukaryota</taxon>
        <taxon>Metazoa</taxon>
        <taxon>Ecdysozoa</taxon>
        <taxon>Arthropoda</taxon>
        <taxon>Chelicerata</taxon>
        <taxon>Arachnida</taxon>
        <taxon>Acari</taxon>
        <taxon>Acariformes</taxon>
        <taxon>Trombidiformes</taxon>
        <taxon>Prostigmata</taxon>
        <taxon>Eleutherengona</taxon>
        <taxon>Raphignathae</taxon>
        <taxon>Tetranychoidea</taxon>
        <taxon>Tetranychidae</taxon>
        <taxon>Tetranychus</taxon>
    </lineage>
</organism>
<dbReference type="HOGENOM" id="CLU_639895_0_0_1"/>
<sequence>MLKFFNSPLTAFAYDFIKAVQLNFDKRLHNYDCEQLAFKSLETQEKQVVFTLTLRHGFEQSVDKIIKMRQKIDFGNLLLRIASLVNLVRIILLFSVSYETAIYLGDPLLDSKDRNVLLLVVLVGLTPMYIVHELAVIKENNYGFVSAASDLKVVIKNGFSYFPFVGLEKKPFCRFIYLICAFHNMITPMMIPFITFLYNFELFCNLYNNYSLKTMLFAIPWSFTLTTAVIFLAAQAICYSSICCIYVGLHYFHIKSITNATGFLLQVNDKRNCTDLNCIIGQTLWLFNKIDSTFREIRFIVLFFYNGIALMSCWFLHFGLFTGNHSVVMDFLITWLGFMIISDILAISFFCAAFTNKVDRLYPMWHRMYCKSKTTTAMKLKMIEIFNRIILPTNGIQIGDYGLITKKFVLIFLLEFSTSLMLLRVNFGSYF</sequence>